<accession>A0A7S3ZIL4</accession>
<dbReference type="EMBL" id="HBIV01052312">
    <property type="protein sequence ID" value="CAE0684083.1"/>
    <property type="molecule type" value="Transcribed_RNA"/>
</dbReference>
<evidence type="ECO:0000313" key="6">
    <source>
        <dbReference type="EMBL" id="CAE0684083.1"/>
    </source>
</evidence>
<dbReference type="CDD" id="cd00353">
    <property type="entry name" value="Ribosomal_S15p_S13e"/>
    <property type="match status" value="1"/>
</dbReference>
<dbReference type="GO" id="GO:0005840">
    <property type="term" value="C:ribosome"/>
    <property type="evidence" value="ECO:0007669"/>
    <property type="project" value="UniProtKB-KW"/>
</dbReference>
<reference evidence="6" key="1">
    <citation type="submission" date="2021-01" db="EMBL/GenBank/DDBJ databases">
        <authorList>
            <person name="Corre E."/>
            <person name="Pelletier E."/>
            <person name="Niang G."/>
            <person name="Scheremetjew M."/>
            <person name="Finn R."/>
            <person name="Kale V."/>
            <person name="Holt S."/>
            <person name="Cochrane G."/>
            <person name="Meng A."/>
            <person name="Brown T."/>
            <person name="Cohen L."/>
        </authorList>
    </citation>
    <scope>NUCLEOTIDE SEQUENCE</scope>
    <source>
        <strain evidence="6">CCCM811</strain>
    </source>
</reference>
<dbReference type="InterPro" id="IPR009068">
    <property type="entry name" value="uS15_NS1_RNA-bd_sf"/>
</dbReference>
<evidence type="ECO:0000256" key="2">
    <source>
        <dbReference type="ARBA" id="ARBA00022980"/>
    </source>
</evidence>
<dbReference type="NCBIfam" id="TIGR00952">
    <property type="entry name" value="S15_bact"/>
    <property type="match status" value="1"/>
</dbReference>
<dbReference type="Pfam" id="PF00312">
    <property type="entry name" value="Ribosomal_S15"/>
    <property type="match status" value="1"/>
</dbReference>
<dbReference type="InterPro" id="IPR000589">
    <property type="entry name" value="Ribosomal_uS15"/>
</dbReference>
<dbReference type="GO" id="GO:0006412">
    <property type="term" value="P:translation"/>
    <property type="evidence" value="ECO:0007669"/>
    <property type="project" value="InterPro"/>
</dbReference>
<dbReference type="PANTHER" id="PTHR23321">
    <property type="entry name" value="RIBOSOMAL PROTEIN S15, BACTERIAL AND ORGANELLAR"/>
    <property type="match status" value="1"/>
</dbReference>
<evidence type="ECO:0000256" key="1">
    <source>
        <dbReference type="ARBA" id="ARBA00008434"/>
    </source>
</evidence>
<evidence type="ECO:0000256" key="5">
    <source>
        <dbReference type="RuleBase" id="RU003920"/>
    </source>
</evidence>
<dbReference type="GO" id="GO:0003735">
    <property type="term" value="F:structural constituent of ribosome"/>
    <property type="evidence" value="ECO:0007669"/>
    <property type="project" value="InterPro"/>
</dbReference>
<dbReference type="InterPro" id="IPR005290">
    <property type="entry name" value="Ribosomal_uS15_bac-type"/>
</dbReference>
<dbReference type="HAMAP" id="MF_01343_B">
    <property type="entry name" value="Ribosomal_uS15_B"/>
    <property type="match status" value="1"/>
</dbReference>
<sequence>MRHATDTGTPEFQIARATQRIRQLVQHMEVHRKDLASRRGLEQIVQDRRKMLKYLRRTNLESYKAICEKLSIKDRVPPTPTYPAVGRRFGINSGRQEKLKNSNRPIGKPF</sequence>
<gene>
    <name evidence="6" type="ORF">LGLO00237_LOCUS35871</name>
</gene>
<dbReference type="PROSITE" id="PS00362">
    <property type="entry name" value="RIBOSOMAL_S15"/>
    <property type="match status" value="1"/>
</dbReference>
<dbReference type="Gene3D" id="1.10.287.10">
    <property type="entry name" value="S15/NS1, RNA-binding"/>
    <property type="match status" value="1"/>
</dbReference>
<evidence type="ECO:0000256" key="4">
    <source>
        <dbReference type="RuleBase" id="RU003919"/>
    </source>
</evidence>
<evidence type="ECO:0000256" key="3">
    <source>
        <dbReference type="ARBA" id="ARBA00023274"/>
    </source>
</evidence>
<keyword evidence="3 4" id="KW-0687">Ribonucleoprotein</keyword>
<dbReference type="GO" id="GO:1990904">
    <property type="term" value="C:ribonucleoprotein complex"/>
    <property type="evidence" value="ECO:0007669"/>
    <property type="project" value="UniProtKB-KW"/>
</dbReference>
<dbReference type="SUPFAM" id="SSF47060">
    <property type="entry name" value="S15/NS1 RNA-binding domain"/>
    <property type="match status" value="1"/>
</dbReference>
<proteinExistence type="inferred from homology"/>
<name>A0A7S3ZIL4_9EUKA</name>
<keyword evidence="2 4" id="KW-0689">Ribosomal protein</keyword>
<dbReference type="SMART" id="SM01387">
    <property type="entry name" value="Ribosomal_S15"/>
    <property type="match status" value="1"/>
</dbReference>
<comment type="similarity">
    <text evidence="1 4">Belongs to the universal ribosomal protein uS15 family.</text>
</comment>
<dbReference type="AlphaFoldDB" id="A0A7S3ZIL4"/>
<dbReference type="PANTHER" id="PTHR23321:SF26">
    <property type="entry name" value="SMALL RIBOSOMAL SUBUNIT PROTEIN US15M"/>
    <property type="match status" value="1"/>
</dbReference>
<organism evidence="6">
    <name type="scientific">Lotharella globosa</name>
    <dbReference type="NCBI Taxonomy" id="91324"/>
    <lineage>
        <taxon>Eukaryota</taxon>
        <taxon>Sar</taxon>
        <taxon>Rhizaria</taxon>
        <taxon>Cercozoa</taxon>
        <taxon>Chlorarachniophyceae</taxon>
        <taxon>Lotharella</taxon>
    </lineage>
</organism>
<dbReference type="GO" id="GO:0005737">
    <property type="term" value="C:cytoplasm"/>
    <property type="evidence" value="ECO:0007669"/>
    <property type="project" value="UniProtKB-ARBA"/>
</dbReference>
<protein>
    <recommendedName>
        <fullName evidence="5">30S ribosomal protein S15</fullName>
    </recommendedName>
</protein>